<organism evidence="2 3">
    <name type="scientific">Pontibacillus marinus BH030004 = DSM 16465</name>
    <dbReference type="NCBI Taxonomy" id="1385511"/>
    <lineage>
        <taxon>Bacteria</taxon>
        <taxon>Bacillati</taxon>
        <taxon>Bacillota</taxon>
        <taxon>Bacilli</taxon>
        <taxon>Bacillales</taxon>
        <taxon>Bacillaceae</taxon>
        <taxon>Pontibacillus</taxon>
    </lineage>
</organism>
<evidence type="ECO:0000256" key="1">
    <source>
        <dbReference type="SAM" id="Phobius"/>
    </source>
</evidence>
<reference evidence="2 3" key="1">
    <citation type="submission" date="2013-08" db="EMBL/GenBank/DDBJ databases">
        <authorList>
            <person name="Huang J."/>
            <person name="Wang G."/>
        </authorList>
    </citation>
    <scope>NUCLEOTIDE SEQUENCE [LARGE SCALE GENOMIC DNA]</scope>
    <source>
        <strain evidence="2 3">BH030004</strain>
    </source>
</reference>
<comment type="caution">
    <text evidence="2">The sequence shown here is derived from an EMBL/GenBank/DDBJ whole genome shotgun (WGS) entry which is preliminary data.</text>
</comment>
<protein>
    <submittedName>
        <fullName evidence="2">Uncharacterized protein</fullName>
    </submittedName>
</protein>
<gene>
    <name evidence="2" type="ORF">N783_10925</name>
</gene>
<evidence type="ECO:0000313" key="3">
    <source>
        <dbReference type="Proteomes" id="UP000030403"/>
    </source>
</evidence>
<keyword evidence="1" id="KW-0472">Membrane</keyword>
<keyword evidence="3" id="KW-1185">Reference proteome</keyword>
<sequence length="35" mass="4230">MEEEGNIFEGLFWGIFFSIPLWMSIIGWYKILFKS</sequence>
<name>A0A0A5GGS4_9BACI</name>
<keyword evidence="1" id="KW-1133">Transmembrane helix</keyword>
<feature type="transmembrane region" description="Helical" evidence="1">
    <location>
        <begin position="12"/>
        <end position="32"/>
    </location>
</feature>
<dbReference type="Proteomes" id="UP000030403">
    <property type="component" value="Unassembled WGS sequence"/>
</dbReference>
<dbReference type="EMBL" id="AVPF01000003">
    <property type="protein sequence ID" value="KGX91204.1"/>
    <property type="molecule type" value="Genomic_DNA"/>
</dbReference>
<proteinExistence type="predicted"/>
<accession>A0A0A5GGS4</accession>
<dbReference type="AlphaFoldDB" id="A0A0A5GGS4"/>
<keyword evidence="1" id="KW-0812">Transmembrane</keyword>
<evidence type="ECO:0000313" key="2">
    <source>
        <dbReference type="EMBL" id="KGX91204.1"/>
    </source>
</evidence>